<evidence type="ECO:0000313" key="1">
    <source>
        <dbReference type="EMBL" id="ECG4922546.1"/>
    </source>
</evidence>
<gene>
    <name evidence="1" type="ORF">E0T03_21670</name>
</gene>
<reference evidence="1" key="1">
    <citation type="submission" date="2019-03" db="EMBL/GenBank/DDBJ databases">
        <authorList>
            <person name="Ashton P.M."/>
            <person name="Dallman T."/>
            <person name="Nair S."/>
            <person name="De Pinna E."/>
            <person name="Peters T."/>
            <person name="Grant K."/>
        </authorList>
    </citation>
    <scope>NUCLEOTIDE SEQUENCE [LARGE SCALE GENOMIC DNA]</scope>
    <source>
        <strain evidence="1">313260</strain>
    </source>
</reference>
<protein>
    <submittedName>
        <fullName evidence="1">Uncharacterized protein</fullName>
    </submittedName>
</protein>
<dbReference type="AlphaFoldDB" id="A0A5I5A5S7"/>
<dbReference type="EMBL" id="AAIONP010000021">
    <property type="protein sequence ID" value="ECG4922546.1"/>
    <property type="molecule type" value="Genomic_DNA"/>
</dbReference>
<organism evidence="1">
    <name type="scientific">Salmonella enterica subsp. enterica serovar Vitkin</name>
    <dbReference type="NCBI Taxonomy" id="2565162"/>
    <lineage>
        <taxon>Bacteria</taxon>
        <taxon>Pseudomonadati</taxon>
        <taxon>Pseudomonadota</taxon>
        <taxon>Gammaproteobacteria</taxon>
        <taxon>Enterobacterales</taxon>
        <taxon>Enterobacteriaceae</taxon>
        <taxon>Salmonella</taxon>
    </lineage>
</organism>
<accession>A0A5I5A5S7</accession>
<dbReference type="Proteomes" id="UP000839561">
    <property type="component" value="Unassembled WGS sequence"/>
</dbReference>
<proteinExistence type="predicted"/>
<sequence>MERKNSSLFSQENGHCAYNCNFMIVGEVGQGKTALGVNILRWVQSNAIGECATTGRTGNRIKGNRNGQ</sequence>
<name>A0A5I5A5S7_SALET</name>
<comment type="caution">
    <text evidence="1">The sequence shown here is derived from an EMBL/GenBank/DDBJ whole genome shotgun (WGS) entry which is preliminary data.</text>
</comment>